<feature type="transmembrane region" description="Helical" evidence="1">
    <location>
        <begin position="28"/>
        <end position="49"/>
    </location>
</feature>
<feature type="transmembrane region" description="Helical" evidence="1">
    <location>
        <begin position="61"/>
        <end position="82"/>
    </location>
</feature>
<dbReference type="RefSeq" id="WP_327194777.1">
    <property type="nucleotide sequence ID" value="NZ_CALGVN010000033.1"/>
</dbReference>
<proteinExistence type="predicted"/>
<name>A0A1M6WSF2_PSETH</name>
<evidence type="ECO:0000256" key="1">
    <source>
        <dbReference type="SAM" id="Phobius"/>
    </source>
</evidence>
<keyword evidence="3" id="KW-1185">Reference proteome</keyword>
<reference evidence="2 3" key="1">
    <citation type="submission" date="2016-11" db="EMBL/GenBank/DDBJ databases">
        <authorList>
            <person name="Jaros S."/>
            <person name="Januszkiewicz K."/>
            <person name="Wedrychowicz H."/>
        </authorList>
    </citation>
    <scope>NUCLEOTIDE SEQUENCE [LARGE SCALE GENOMIC DNA]</scope>
    <source>
        <strain evidence="2 3">DSM 43832</strain>
    </source>
</reference>
<gene>
    <name evidence="2" type="ORF">SAMN05443637_11572</name>
</gene>
<sequence>MAELGNDSAGEAEEVHHAASSLFDLRTVIALLFGVYGLLLLIIGIVDTTQEEIEKSGGLHMNVWSGVVMLVVAALFFTWMRLRPARPPETSS</sequence>
<keyword evidence="1" id="KW-1133">Transmembrane helix</keyword>
<dbReference type="AlphaFoldDB" id="A0A1M6WSF2"/>
<organism evidence="2 3">
    <name type="scientific">Pseudonocardia thermophila</name>
    <dbReference type="NCBI Taxonomy" id="1848"/>
    <lineage>
        <taxon>Bacteria</taxon>
        <taxon>Bacillati</taxon>
        <taxon>Actinomycetota</taxon>
        <taxon>Actinomycetes</taxon>
        <taxon>Pseudonocardiales</taxon>
        <taxon>Pseudonocardiaceae</taxon>
        <taxon>Pseudonocardia</taxon>
    </lineage>
</organism>
<accession>A0A1M6WSF2</accession>
<dbReference type="STRING" id="1848.SAMN05443637_11572"/>
<dbReference type="Proteomes" id="UP000184363">
    <property type="component" value="Unassembled WGS sequence"/>
</dbReference>
<evidence type="ECO:0000313" key="3">
    <source>
        <dbReference type="Proteomes" id="UP000184363"/>
    </source>
</evidence>
<keyword evidence="1" id="KW-0472">Membrane</keyword>
<evidence type="ECO:0000313" key="2">
    <source>
        <dbReference type="EMBL" id="SHK96509.1"/>
    </source>
</evidence>
<dbReference type="EMBL" id="FRAP01000015">
    <property type="protein sequence ID" value="SHK96509.1"/>
    <property type="molecule type" value="Genomic_DNA"/>
</dbReference>
<keyword evidence="1" id="KW-0812">Transmembrane</keyword>
<protein>
    <submittedName>
        <fullName evidence="2">Uncharacterized protein</fullName>
    </submittedName>
</protein>